<proteinExistence type="predicted"/>
<evidence type="ECO:0000256" key="2">
    <source>
        <dbReference type="SAM" id="Phobius"/>
    </source>
</evidence>
<evidence type="ECO:0008006" key="5">
    <source>
        <dbReference type="Google" id="ProtNLM"/>
    </source>
</evidence>
<feature type="transmembrane region" description="Helical" evidence="2">
    <location>
        <begin position="136"/>
        <end position="157"/>
    </location>
</feature>
<feature type="transmembrane region" description="Helical" evidence="2">
    <location>
        <begin position="164"/>
        <end position="185"/>
    </location>
</feature>
<dbReference type="Proteomes" id="UP001500804">
    <property type="component" value="Unassembled WGS sequence"/>
</dbReference>
<comment type="caution">
    <text evidence="3">The sequence shown here is derived from an EMBL/GenBank/DDBJ whole genome shotgun (WGS) entry which is preliminary data.</text>
</comment>
<feature type="transmembrane region" description="Helical" evidence="2">
    <location>
        <begin position="108"/>
        <end position="130"/>
    </location>
</feature>
<keyword evidence="2" id="KW-0472">Membrane</keyword>
<accession>A0ABP9P3H5</accession>
<keyword evidence="4" id="KW-1185">Reference proteome</keyword>
<feature type="compositionally biased region" description="Low complexity" evidence="1">
    <location>
        <begin position="46"/>
        <end position="59"/>
    </location>
</feature>
<evidence type="ECO:0000313" key="3">
    <source>
        <dbReference type="EMBL" id="GAA5140033.1"/>
    </source>
</evidence>
<keyword evidence="2" id="KW-0812">Transmembrane</keyword>
<feature type="region of interest" description="Disordered" evidence="1">
    <location>
        <begin position="1"/>
        <end position="97"/>
    </location>
</feature>
<dbReference type="EMBL" id="BAABJO010000046">
    <property type="protein sequence ID" value="GAA5140033.1"/>
    <property type="molecule type" value="Genomic_DNA"/>
</dbReference>
<name>A0ABP9P3H5_9PSEU</name>
<reference evidence="4" key="1">
    <citation type="journal article" date="2019" name="Int. J. Syst. Evol. Microbiol.">
        <title>The Global Catalogue of Microorganisms (GCM) 10K type strain sequencing project: providing services to taxonomists for standard genome sequencing and annotation.</title>
        <authorList>
            <consortium name="The Broad Institute Genomics Platform"/>
            <consortium name="The Broad Institute Genome Sequencing Center for Infectious Disease"/>
            <person name="Wu L."/>
            <person name="Ma J."/>
        </authorList>
    </citation>
    <scope>NUCLEOTIDE SEQUENCE [LARGE SCALE GENOMIC DNA]</scope>
    <source>
        <strain evidence="4">JCM 18302</strain>
    </source>
</reference>
<sequence length="299" mass="30968">MTAPHHSPQKSAFPGRPYPQEPHQQPNQPVHPPVAPGQHLRPWPVNPEQQQNPYPEQPYRPSGQADQPSGRHAAEEELRRARGQQPGAPGQSPAPAPPIFVRKKRFEALAWTALVLGIASIVSGVAGALVGAPIVMLKYLTIGLAAVGVLLAVIALLGTRKVLAGFGAVLCAGAIAVATTGQVVASPESETTLGGDDAAAQDVSVRGCTVVNEGGTARAEATLEISNRTNQRQSYNITITVNDQSGPRLGEIHAISTAVEPGQTMVVSGPQASGNVTGRAQPGPADCRVADVNRLALGG</sequence>
<dbReference type="RefSeq" id="WP_345612383.1">
    <property type="nucleotide sequence ID" value="NZ_BAABJO010000046.1"/>
</dbReference>
<organism evidence="3 4">
    <name type="scientific">Pseudonocardia adelaidensis</name>
    <dbReference type="NCBI Taxonomy" id="648754"/>
    <lineage>
        <taxon>Bacteria</taxon>
        <taxon>Bacillati</taxon>
        <taxon>Actinomycetota</taxon>
        <taxon>Actinomycetes</taxon>
        <taxon>Pseudonocardiales</taxon>
        <taxon>Pseudonocardiaceae</taxon>
        <taxon>Pseudonocardia</taxon>
    </lineage>
</organism>
<gene>
    <name evidence="3" type="ORF">GCM10023320_77030</name>
</gene>
<evidence type="ECO:0000313" key="4">
    <source>
        <dbReference type="Proteomes" id="UP001500804"/>
    </source>
</evidence>
<protein>
    <recommendedName>
        <fullName evidence="5">MmpS family membrane protein</fullName>
    </recommendedName>
</protein>
<keyword evidence="2" id="KW-1133">Transmembrane helix</keyword>
<evidence type="ECO:0000256" key="1">
    <source>
        <dbReference type="SAM" id="MobiDB-lite"/>
    </source>
</evidence>